<organism evidence="1 2">
    <name type="scientific">Pygocentrus nattereri</name>
    <name type="common">Red-bellied piranha</name>
    <dbReference type="NCBI Taxonomy" id="42514"/>
    <lineage>
        <taxon>Eukaryota</taxon>
        <taxon>Metazoa</taxon>
        <taxon>Chordata</taxon>
        <taxon>Craniata</taxon>
        <taxon>Vertebrata</taxon>
        <taxon>Euteleostomi</taxon>
        <taxon>Actinopterygii</taxon>
        <taxon>Neopterygii</taxon>
        <taxon>Teleostei</taxon>
        <taxon>Ostariophysi</taxon>
        <taxon>Characiformes</taxon>
        <taxon>Characoidei</taxon>
        <taxon>Pygocentrus</taxon>
    </lineage>
</organism>
<protein>
    <submittedName>
        <fullName evidence="1">Uncharacterized protein</fullName>
    </submittedName>
</protein>
<dbReference type="OMA" id="DRRNSKW"/>
<proteinExistence type="predicted"/>
<dbReference type="Ensembl" id="ENSPNAT00000032388.2">
    <property type="protein sequence ID" value="ENSPNAP00000036997.2"/>
    <property type="gene ID" value="ENSPNAG00000006870.2"/>
</dbReference>
<dbReference type="AlphaFoldDB" id="A0A3B4EKL0"/>
<dbReference type="Proteomes" id="UP001501920">
    <property type="component" value="Chromosome 8"/>
</dbReference>
<name>A0A3B4EKL0_PYGNA</name>
<dbReference type="GeneTree" id="ENSGT01120000272407"/>
<dbReference type="InterPro" id="IPR027814">
    <property type="entry name" value="DUF4562"/>
</dbReference>
<reference evidence="1 2" key="1">
    <citation type="submission" date="2020-10" db="EMBL/GenBank/DDBJ databases">
        <title>Pygocentrus nattereri (red-bellied piranha) genome, fPygNat1, primary haplotype.</title>
        <authorList>
            <person name="Myers G."/>
            <person name="Meyer A."/>
            <person name="Karagic N."/>
            <person name="Pippel M."/>
            <person name="Winkler S."/>
            <person name="Tracey A."/>
            <person name="Wood J."/>
            <person name="Formenti G."/>
            <person name="Howe K."/>
            <person name="Fedrigo O."/>
            <person name="Jarvis E.D."/>
        </authorList>
    </citation>
    <scope>NUCLEOTIDE SEQUENCE [LARGE SCALE GENOMIC DNA]</scope>
</reference>
<evidence type="ECO:0000313" key="2">
    <source>
        <dbReference type="Proteomes" id="UP001501920"/>
    </source>
</evidence>
<reference evidence="1" key="3">
    <citation type="submission" date="2025-09" db="UniProtKB">
        <authorList>
            <consortium name="Ensembl"/>
        </authorList>
    </citation>
    <scope>IDENTIFICATION</scope>
</reference>
<dbReference type="PANTHER" id="PTHR34833:SF1">
    <property type="entry name" value="GENE, 17359-RELATED"/>
    <property type="match status" value="1"/>
</dbReference>
<dbReference type="Pfam" id="PF15123">
    <property type="entry name" value="DUF4562"/>
    <property type="match status" value="1"/>
</dbReference>
<sequence>RSIGVGPLSPEATGDLTYLYRAAPHMPAPLPKQCYAGGVGWAVHYGSALNSTTLLSNKQIKLAEIRSALEHRVTHRYQNPWQAPPCFLDRQQAGTRGRLAWNQNIYDNYCQDNNKTFLLSKQDKE</sequence>
<dbReference type="PANTHER" id="PTHR34833">
    <property type="entry name" value="GENE, 17359-RELATED"/>
    <property type="match status" value="1"/>
</dbReference>
<accession>A0A3B4EKL0</accession>
<reference evidence="1" key="2">
    <citation type="submission" date="2025-08" db="UniProtKB">
        <authorList>
            <consortium name="Ensembl"/>
        </authorList>
    </citation>
    <scope>IDENTIFICATION</scope>
</reference>
<keyword evidence="2" id="KW-1185">Reference proteome</keyword>
<evidence type="ECO:0000313" key="1">
    <source>
        <dbReference type="Ensembl" id="ENSPNAP00000036997.2"/>
    </source>
</evidence>